<dbReference type="Proteomes" id="UP001228113">
    <property type="component" value="Chromosome"/>
</dbReference>
<dbReference type="KEGG" id="msea:METESE_26100"/>
<evidence type="ECO:0000256" key="1">
    <source>
        <dbReference type="ARBA" id="ARBA00022598"/>
    </source>
</evidence>
<name>A0AA48GU54_9BACT</name>
<proteinExistence type="predicted"/>
<accession>A0AA48GU54</accession>
<evidence type="ECO:0000313" key="3">
    <source>
        <dbReference type="EMBL" id="BDU77652.1"/>
    </source>
</evidence>
<dbReference type="GO" id="GO:0016874">
    <property type="term" value="F:ligase activity"/>
    <property type="evidence" value="ECO:0007669"/>
    <property type="project" value="UniProtKB-KW"/>
</dbReference>
<gene>
    <name evidence="3" type="ORF">METESE_26100</name>
</gene>
<sequence length="521" mass="55576">MRQRLLHRLLTSDAPAVQRLGSPEALSYRQLGCAVAALQGLLIRETASKAKPRLRVGLFMPNGPEWVCADLALLLAGHCEIPVPLEFTPEQASSLLKDVDVCLVTPAERDAPQMACVPRQRRIVVRLENLHCKPGESLSMASDPARPPRDPAIAKAIHTSGTTSEPKGVLLSFKAIEAKVDTLSTLIGESRLRRYLSLVPLSLLLEQICGIYLTLSAGGTLILLPTGEKPLTGGGHPAGHFIPFLRKAQPTFMVVPPAVVEAMKDHALEGCLANLPLRLDLFGTPFPPLIACGGAPIARTTLETLAGLGLDIFEGYGLSETASAVSWNLPGSAKLGSVGRPLPDCEVALSGEGELLVRTSTPFSGYLGADPGACAVRPDGFLETGDLASIDEDGFIHIRGRRKNVFINSAGRNVSAEWIEGILAGMPEIQAAVVFGEGQAHPVAMIVPGARASPEAVLRAVARANARLPDYARIRNFTTRPPGSRDLQPFFTITGRPRRDQLGAAFSQTIAELSRSIHPHL</sequence>
<feature type="domain" description="AMP-dependent synthetase/ligase" evidence="2">
    <location>
        <begin position="12"/>
        <end position="367"/>
    </location>
</feature>
<dbReference type="Gene3D" id="3.30.300.30">
    <property type="match status" value="1"/>
</dbReference>
<dbReference type="EMBL" id="AP027081">
    <property type="protein sequence ID" value="BDU77652.1"/>
    <property type="molecule type" value="Genomic_DNA"/>
</dbReference>
<organism evidence="3 4">
    <name type="scientific">Mesoterricola sediminis</name>
    <dbReference type="NCBI Taxonomy" id="2927980"/>
    <lineage>
        <taxon>Bacteria</taxon>
        <taxon>Pseudomonadati</taxon>
        <taxon>Acidobacteriota</taxon>
        <taxon>Holophagae</taxon>
        <taxon>Holophagales</taxon>
        <taxon>Holophagaceae</taxon>
        <taxon>Mesoterricola</taxon>
    </lineage>
</organism>
<dbReference type="InterPro" id="IPR000873">
    <property type="entry name" value="AMP-dep_synth/lig_dom"/>
</dbReference>
<dbReference type="InterPro" id="IPR050237">
    <property type="entry name" value="ATP-dep_AMP-bd_enzyme"/>
</dbReference>
<protein>
    <submittedName>
        <fullName evidence="3">Long-chain acyl-CoA synthetase</fullName>
    </submittedName>
</protein>
<evidence type="ECO:0000259" key="2">
    <source>
        <dbReference type="Pfam" id="PF00501"/>
    </source>
</evidence>
<dbReference type="RefSeq" id="WP_316410372.1">
    <property type="nucleotide sequence ID" value="NZ_AP027081.1"/>
</dbReference>
<dbReference type="InterPro" id="IPR042099">
    <property type="entry name" value="ANL_N_sf"/>
</dbReference>
<reference evidence="3" key="1">
    <citation type="journal article" date="2023" name="Int. J. Syst. Evol. Microbiol.">
        <title>Mesoterricola silvestris gen. nov., sp. nov., Mesoterricola sediminis sp. nov., Geothrix oryzae sp. nov., Geothrix edaphica sp. nov., Geothrix rubra sp. nov., and Geothrix limicola sp. nov., six novel members of Acidobacteriota isolated from soils.</title>
        <authorList>
            <person name="Itoh H."/>
            <person name="Sugisawa Y."/>
            <person name="Mise K."/>
            <person name="Xu Z."/>
            <person name="Kuniyasu M."/>
            <person name="Ushijima N."/>
            <person name="Kawano K."/>
            <person name="Kobayashi E."/>
            <person name="Shiratori Y."/>
            <person name="Masuda Y."/>
            <person name="Senoo K."/>
        </authorList>
    </citation>
    <scope>NUCLEOTIDE SEQUENCE</scope>
    <source>
        <strain evidence="3">W786</strain>
    </source>
</reference>
<dbReference type="Pfam" id="PF00501">
    <property type="entry name" value="AMP-binding"/>
    <property type="match status" value="1"/>
</dbReference>
<dbReference type="InterPro" id="IPR045851">
    <property type="entry name" value="AMP-bd_C_sf"/>
</dbReference>
<evidence type="ECO:0000313" key="4">
    <source>
        <dbReference type="Proteomes" id="UP001228113"/>
    </source>
</evidence>
<dbReference type="Pfam" id="PF23562">
    <property type="entry name" value="AMP-binding_C_3"/>
    <property type="match status" value="1"/>
</dbReference>
<dbReference type="AlphaFoldDB" id="A0AA48GU54"/>
<dbReference type="PANTHER" id="PTHR43767:SF8">
    <property type="entry name" value="LONG-CHAIN-FATTY-ACID--COA LIGASE"/>
    <property type="match status" value="1"/>
</dbReference>
<dbReference type="SUPFAM" id="SSF56801">
    <property type="entry name" value="Acetyl-CoA synthetase-like"/>
    <property type="match status" value="1"/>
</dbReference>
<dbReference type="Gene3D" id="3.40.50.12780">
    <property type="entry name" value="N-terminal domain of ligase-like"/>
    <property type="match status" value="1"/>
</dbReference>
<keyword evidence="4" id="KW-1185">Reference proteome</keyword>
<keyword evidence="1" id="KW-0436">Ligase</keyword>
<dbReference type="PANTHER" id="PTHR43767">
    <property type="entry name" value="LONG-CHAIN-FATTY-ACID--COA LIGASE"/>
    <property type="match status" value="1"/>
</dbReference>